<protein>
    <submittedName>
        <fullName evidence="1">Uncharacterized protein</fullName>
    </submittedName>
</protein>
<dbReference type="EMBL" id="HBUF01581416">
    <property type="protein sequence ID" value="CAG6770322.1"/>
    <property type="molecule type" value="Transcribed_RNA"/>
</dbReference>
<reference evidence="1" key="1">
    <citation type="submission" date="2021-05" db="EMBL/GenBank/DDBJ databases">
        <authorList>
            <person name="Alioto T."/>
            <person name="Alioto T."/>
            <person name="Gomez Garrido J."/>
        </authorList>
    </citation>
    <scope>NUCLEOTIDE SEQUENCE</scope>
</reference>
<dbReference type="AlphaFoldDB" id="A0A8D9EYG3"/>
<sequence>MFNSIHFTLTIYTYITEVNYFFQKSNSTNCNEIRNNAIELLYLDYHKKINYPEKLPLKLKYPPDSSRAKEAREPSTYQTLCIAYTKEIQGCMSIMEKNYNKKKGRKNNQ</sequence>
<accession>A0A8D9EYG3</accession>
<evidence type="ECO:0000313" key="1">
    <source>
        <dbReference type="EMBL" id="CAG6770322.1"/>
    </source>
</evidence>
<name>A0A8D9EYG3_9HEMI</name>
<organism evidence="1">
    <name type="scientific">Cacopsylla melanoneura</name>
    <dbReference type="NCBI Taxonomy" id="428564"/>
    <lineage>
        <taxon>Eukaryota</taxon>
        <taxon>Metazoa</taxon>
        <taxon>Ecdysozoa</taxon>
        <taxon>Arthropoda</taxon>
        <taxon>Hexapoda</taxon>
        <taxon>Insecta</taxon>
        <taxon>Pterygota</taxon>
        <taxon>Neoptera</taxon>
        <taxon>Paraneoptera</taxon>
        <taxon>Hemiptera</taxon>
        <taxon>Sternorrhyncha</taxon>
        <taxon>Psylloidea</taxon>
        <taxon>Psyllidae</taxon>
        <taxon>Psyllinae</taxon>
        <taxon>Cacopsylla</taxon>
    </lineage>
</organism>
<proteinExistence type="predicted"/>